<accession>A0ACB9YVH5</accession>
<reference evidence="1 2" key="1">
    <citation type="journal article" date="2022" name="New Phytol.">
        <title>Ecological generalism drives hyperdiversity of secondary metabolite gene clusters in xylarialean endophytes.</title>
        <authorList>
            <person name="Franco M.E.E."/>
            <person name="Wisecaver J.H."/>
            <person name="Arnold A.E."/>
            <person name="Ju Y.M."/>
            <person name="Slot J.C."/>
            <person name="Ahrendt S."/>
            <person name="Moore L.P."/>
            <person name="Eastman K.E."/>
            <person name="Scott K."/>
            <person name="Konkel Z."/>
            <person name="Mondo S.J."/>
            <person name="Kuo A."/>
            <person name="Hayes R.D."/>
            <person name="Haridas S."/>
            <person name="Andreopoulos B."/>
            <person name="Riley R."/>
            <person name="LaButti K."/>
            <person name="Pangilinan J."/>
            <person name="Lipzen A."/>
            <person name="Amirebrahimi M."/>
            <person name="Yan J."/>
            <person name="Adam C."/>
            <person name="Keymanesh K."/>
            <person name="Ng V."/>
            <person name="Louie K."/>
            <person name="Northen T."/>
            <person name="Drula E."/>
            <person name="Henrissat B."/>
            <person name="Hsieh H.M."/>
            <person name="Youens-Clark K."/>
            <person name="Lutzoni F."/>
            <person name="Miadlikowska J."/>
            <person name="Eastwood D.C."/>
            <person name="Hamelin R.C."/>
            <person name="Grigoriev I.V."/>
            <person name="U'Ren J.M."/>
        </authorList>
    </citation>
    <scope>NUCLEOTIDE SEQUENCE [LARGE SCALE GENOMIC DNA]</scope>
    <source>
        <strain evidence="1 2">CBS 119005</strain>
    </source>
</reference>
<comment type="caution">
    <text evidence="1">The sequence shown here is derived from an EMBL/GenBank/DDBJ whole genome shotgun (WGS) entry which is preliminary data.</text>
</comment>
<evidence type="ECO:0000313" key="1">
    <source>
        <dbReference type="EMBL" id="KAI4863451.1"/>
    </source>
</evidence>
<dbReference type="Proteomes" id="UP001497700">
    <property type="component" value="Unassembled WGS sequence"/>
</dbReference>
<dbReference type="EMBL" id="MU393503">
    <property type="protein sequence ID" value="KAI4863451.1"/>
    <property type="molecule type" value="Genomic_DNA"/>
</dbReference>
<proteinExistence type="predicted"/>
<keyword evidence="2" id="KW-1185">Reference proteome</keyword>
<gene>
    <name evidence="1" type="ORF">F4820DRAFT_426777</name>
</gene>
<protein>
    <submittedName>
        <fullName evidence="1">Uncharacterized protein</fullName>
    </submittedName>
</protein>
<name>A0ACB9YVH5_9PEZI</name>
<organism evidence="1 2">
    <name type="scientific">Hypoxylon rubiginosum</name>
    <dbReference type="NCBI Taxonomy" id="110542"/>
    <lineage>
        <taxon>Eukaryota</taxon>
        <taxon>Fungi</taxon>
        <taxon>Dikarya</taxon>
        <taxon>Ascomycota</taxon>
        <taxon>Pezizomycotina</taxon>
        <taxon>Sordariomycetes</taxon>
        <taxon>Xylariomycetidae</taxon>
        <taxon>Xylariales</taxon>
        <taxon>Hypoxylaceae</taxon>
        <taxon>Hypoxylon</taxon>
    </lineage>
</organism>
<sequence>MLFCISILMASVATINADQVLPSSVLPLEDNPDTVQVIPDPVTSVDAEPTEIRYDCRGSTMCPTIHVKACDEAVNSKLIRDDNVNYGAIRSGMPRVGECYGIASDYGCGVLIQGPKNCTRTGNDMWWDYQEIRSNGCHHCGHKYWSDWGCKTTIDYFPVCGIWH</sequence>
<evidence type="ECO:0000313" key="2">
    <source>
        <dbReference type="Proteomes" id="UP001497700"/>
    </source>
</evidence>